<dbReference type="EMBL" id="KV784361">
    <property type="protein sequence ID" value="OEU13229.1"/>
    <property type="molecule type" value="Genomic_DNA"/>
</dbReference>
<name>A0A1E7F510_9STRA</name>
<proteinExistence type="predicted"/>
<keyword evidence="2" id="KW-1185">Reference proteome</keyword>
<sequence length="250" mass="29378">MLEYYIMMFIRYPLAAPEIKYASSTSRRTEPYGETVYYELFQEYTNYYIPSKVPQGSFHGFQSPQRPSEVFIRIMIALWLEGQNQPLSTKEATKVLQDRRGPISFDLNASFDLVFTKYNPLPSQLTRCLHKVVTRVVSDGTITDLVKDVHQGHKGSDPDILCMSPTMIILQQPFYNHTRNVFRYASLHNKPNIFYSAFNDWLIWLEPWNTEFPSKRIINTMSRSHNDPTSRTVQIVYPKANHRSKYKPFW</sequence>
<evidence type="ECO:0000313" key="2">
    <source>
        <dbReference type="Proteomes" id="UP000095751"/>
    </source>
</evidence>
<evidence type="ECO:0000313" key="1">
    <source>
        <dbReference type="EMBL" id="OEU13229.1"/>
    </source>
</evidence>
<feature type="non-terminal residue" evidence="1">
    <location>
        <position position="250"/>
    </location>
</feature>
<reference evidence="1 2" key="1">
    <citation type="submission" date="2016-09" db="EMBL/GenBank/DDBJ databases">
        <title>Extensive genetic diversity and differential bi-allelic expression allows diatom success in the polar Southern Ocean.</title>
        <authorList>
            <consortium name="DOE Joint Genome Institute"/>
            <person name="Mock T."/>
            <person name="Otillar R.P."/>
            <person name="Strauss J."/>
            <person name="Dupont C."/>
            <person name="Frickenhaus S."/>
            <person name="Maumus F."/>
            <person name="Mcmullan M."/>
            <person name="Sanges R."/>
            <person name="Schmutz J."/>
            <person name="Toseland A."/>
            <person name="Valas R."/>
            <person name="Veluchamy A."/>
            <person name="Ward B.J."/>
            <person name="Allen A."/>
            <person name="Barry K."/>
            <person name="Falciatore A."/>
            <person name="Ferrante M."/>
            <person name="Fortunato A.E."/>
            <person name="Gloeckner G."/>
            <person name="Gruber A."/>
            <person name="Hipkin R."/>
            <person name="Janech M."/>
            <person name="Kroth P."/>
            <person name="Leese F."/>
            <person name="Lindquist E."/>
            <person name="Lyon B.R."/>
            <person name="Martin J."/>
            <person name="Mayer C."/>
            <person name="Parker M."/>
            <person name="Quesneville H."/>
            <person name="Raymond J."/>
            <person name="Uhlig C."/>
            <person name="Valentin K.U."/>
            <person name="Worden A.Z."/>
            <person name="Armbrust E.V."/>
            <person name="Bowler C."/>
            <person name="Green B."/>
            <person name="Moulton V."/>
            <person name="Van Oosterhout C."/>
            <person name="Grigoriev I."/>
        </authorList>
    </citation>
    <scope>NUCLEOTIDE SEQUENCE [LARGE SCALE GENOMIC DNA]</scope>
    <source>
        <strain evidence="1 2">CCMP1102</strain>
    </source>
</reference>
<dbReference type="OrthoDB" id="48033at2759"/>
<accession>A0A1E7F510</accession>
<gene>
    <name evidence="1" type="ORF">FRACYDRAFT_269735</name>
</gene>
<dbReference type="InParanoid" id="A0A1E7F510"/>
<dbReference type="KEGG" id="fcy:FRACYDRAFT_269735"/>
<dbReference type="AlphaFoldDB" id="A0A1E7F510"/>
<protein>
    <submittedName>
        <fullName evidence="1">Uncharacterized protein</fullName>
    </submittedName>
</protein>
<organism evidence="1 2">
    <name type="scientific">Fragilariopsis cylindrus CCMP1102</name>
    <dbReference type="NCBI Taxonomy" id="635003"/>
    <lineage>
        <taxon>Eukaryota</taxon>
        <taxon>Sar</taxon>
        <taxon>Stramenopiles</taxon>
        <taxon>Ochrophyta</taxon>
        <taxon>Bacillariophyta</taxon>
        <taxon>Bacillariophyceae</taxon>
        <taxon>Bacillariophycidae</taxon>
        <taxon>Bacillariales</taxon>
        <taxon>Bacillariaceae</taxon>
        <taxon>Fragilariopsis</taxon>
    </lineage>
</organism>
<dbReference type="Proteomes" id="UP000095751">
    <property type="component" value="Unassembled WGS sequence"/>
</dbReference>